<organism evidence="3 4">
    <name type="scientific">Marinobacter excellens HL-55</name>
    <dbReference type="NCBI Taxonomy" id="1305731"/>
    <lineage>
        <taxon>Bacteria</taxon>
        <taxon>Pseudomonadati</taxon>
        <taxon>Pseudomonadota</taxon>
        <taxon>Gammaproteobacteria</taxon>
        <taxon>Pseudomonadales</taxon>
        <taxon>Marinobacteraceae</taxon>
        <taxon>Marinobacter</taxon>
    </lineage>
</organism>
<feature type="region of interest" description="Disordered" evidence="1">
    <location>
        <begin position="31"/>
        <end position="68"/>
    </location>
</feature>
<dbReference type="InterPro" id="IPR013783">
    <property type="entry name" value="Ig-like_fold"/>
</dbReference>
<dbReference type="Gene3D" id="2.60.40.10">
    <property type="entry name" value="Immunoglobulins"/>
    <property type="match status" value="1"/>
</dbReference>
<protein>
    <recommendedName>
        <fullName evidence="5">Big-1 domain-containing protein</fullName>
    </recommendedName>
</protein>
<evidence type="ECO:0000256" key="1">
    <source>
        <dbReference type="SAM" id="MobiDB-lite"/>
    </source>
</evidence>
<keyword evidence="2" id="KW-0732">Signal</keyword>
<dbReference type="EMBL" id="LJZQ01000038">
    <property type="protein sequence ID" value="KPQ27017.1"/>
    <property type="molecule type" value="Genomic_DNA"/>
</dbReference>
<accession>A0A0P8BFA4</accession>
<feature type="signal peptide" evidence="2">
    <location>
        <begin position="1"/>
        <end position="19"/>
    </location>
</feature>
<gene>
    <name evidence="3" type="ORF">HLUCCX14_16625</name>
</gene>
<proteinExistence type="predicted"/>
<feature type="compositionally biased region" description="Gly residues" evidence="1">
    <location>
        <begin position="32"/>
        <end position="49"/>
    </location>
</feature>
<evidence type="ECO:0000313" key="3">
    <source>
        <dbReference type="EMBL" id="KPQ27017.1"/>
    </source>
</evidence>
<dbReference type="Proteomes" id="UP000050416">
    <property type="component" value="Unassembled WGS sequence"/>
</dbReference>
<dbReference type="PROSITE" id="PS51257">
    <property type="entry name" value="PROKAR_LIPOPROTEIN"/>
    <property type="match status" value="1"/>
</dbReference>
<dbReference type="AlphaFoldDB" id="A0A0P8BFA4"/>
<evidence type="ECO:0008006" key="5">
    <source>
        <dbReference type="Google" id="ProtNLM"/>
    </source>
</evidence>
<sequence length="567" mass="58162">MSGKFLARASALSLAFLLAACGGDDSSTPLAGGNGTGGGSGGGTGGGANDDGNQTVSLELGTGSGSSFQSGRIQASATDLSFGGSARLAFNVVNAQNGNSLYNDASTAVTVTSLCENADFDREVTSSSGSFTFNYNAACEGSDTITARLSDGASASVVLNVASPQVGELEFVSVTPDSIALSGNSNSSRPSVSEVSFRLTANGGEPITTGKTIQFRLSTSVGGISLSRESVETDGSGIATTRVNAGSVPGVVSVTASHTTETGATIQTTSAPISVSAAIPDQDSFSISVEQNFLPNARNYDGVVVPVTIRAADRNNNRVTDAVVNFLTNSGSVQSECILVDGACSIEWISQNPLSSDGVVLILARTVGEESFGDVNSDGQYTFGIDEFSTTADDLGEAFLDRNQNGTYDQGEQYFDYNNNGQYDPPNGIYNGTACSSEEDCTSSLLEITQTGKLFLASDNIRITFTTPVEPGRVCAEIAGMFTNEDLGTTVAGPPPGGTEISFSTTNGTLVAPNSFTSTTSYRTTPIESCVTVEADGTASTGTFTVEVTPPEPFNQDAFTLQAPISD</sequence>
<evidence type="ECO:0000313" key="4">
    <source>
        <dbReference type="Proteomes" id="UP000050416"/>
    </source>
</evidence>
<comment type="caution">
    <text evidence="3">The sequence shown here is derived from an EMBL/GenBank/DDBJ whole genome shotgun (WGS) entry which is preliminary data.</text>
</comment>
<feature type="chain" id="PRO_5006148437" description="Big-1 domain-containing protein" evidence="2">
    <location>
        <begin position="20"/>
        <end position="567"/>
    </location>
</feature>
<evidence type="ECO:0000256" key="2">
    <source>
        <dbReference type="SAM" id="SignalP"/>
    </source>
</evidence>
<dbReference type="PATRIC" id="fig|1305731.5.peg.2290"/>
<dbReference type="STRING" id="1305731.GCA_000934705_02321"/>
<name>A0A0P8BFA4_9GAMM</name>
<reference evidence="3 4" key="1">
    <citation type="submission" date="2015-09" db="EMBL/GenBank/DDBJ databases">
        <title>Identification and resolution of microdiversity through metagenomic sequencing of parallel consortia.</title>
        <authorList>
            <person name="Nelson W.C."/>
            <person name="Romine M.F."/>
            <person name="Lindemann S.R."/>
        </authorList>
    </citation>
    <scope>NUCLEOTIDE SEQUENCE [LARGE SCALE GENOMIC DNA]</scope>
    <source>
        <strain evidence="3">HL-55</strain>
    </source>
</reference>